<sequence length="103" mass="11841">MRAQRIMRDRRCCEPSHGHELTSTMATLRFGQHIIKSSAVFLKTELSFALVNRKPVVPGQQLCRSLLLLSNSLLFVKFGLTFTLGPYQQMFTIQRCLSLRTRL</sequence>
<name>A0ABR3MJ71_9TELE</name>
<comment type="caution">
    <text evidence="1">The sequence shown here is derived from an EMBL/GenBank/DDBJ whole genome shotgun (WGS) entry which is preliminary data.</text>
</comment>
<dbReference type="Proteomes" id="UP001558613">
    <property type="component" value="Unassembled WGS sequence"/>
</dbReference>
<evidence type="ECO:0000313" key="1">
    <source>
        <dbReference type="EMBL" id="KAL1265112.1"/>
    </source>
</evidence>
<dbReference type="Gene3D" id="3.30.428.10">
    <property type="entry name" value="HIT-like"/>
    <property type="match status" value="1"/>
</dbReference>
<reference evidence="1 2" key="1">
    <citation type="submission" date="2023-09" db="EMBL/GenBank/DDBJ databases">
        <authorList>
            <person name="Wang M."/>
        </authorList>
    </citation>
    <scope>NUCLEOTIDE SEQUENCE [LARGE SCALE GENOMIC DNA]</scope>
    <source>
        <strain evidence="1">GT-2023</strain>
        <tissue evidence="1">Liver</tissue>
    </source>
</reference>
<gene>
    <name evidence="1" type="ORF">QQF64_003139</name>
</gene>
<evidence type="ECO:0000313" key="2">
    <source>
        <dbReference type="Proteomes" id="UP001558613"/>
    </source>
</evidence>
<accession>A0ABR3MJ71</accession>
<keyword evidence="2" id="KW-1185">Reference proteome</keyword>
<organism evidence="1 2">
    <name type="scientific">Cirrhinus molitorella</name>
    <name type="common">mud carp</name>
    <dbReference type="NCBI Taxonomy" id="172907"/>
    <lineage>
        <taxon>Eukaryota</taxon>
        <taxon>Metazoa</taxon>
        <taxon>Chordata</taxon>
        <taxon>Craniata</taxon>
        <taxon>Vertebrata</taxon>
        <taxon>Euteleostomi</taxon>
        <taxon>Actinopterygii</taxon>
        <taxon>Neopterygii</taxon>
        <taxon>Teleostei</taxon>
        <taxon>Ostariophysi</taxon>
        <taxon>Cypriniformes</taxon>
        <taxon>Cyprinidae</taxon>
        <taxon>Labeoninae</taxon>
        <taxon>Labeonini</taxon>
        <taxon>Cirrhinus</taxon>
    </lineage>
</organism>
<proteinExistence type="predicted"/>
<dbReference type="InterPro" id="IPR036265">
    <property type="entry name" value="HIT-like_sf"/>
</dbReference>
<protein>
    <submittedName>
        <fullName evidence="1">Uncharacterized protein</fullName>
    </submittedName>
</protein>
<dbReference type="EMBL" id="JAYMGO010000011">
    <property type="protein sequence ID" value="KAL1265112.1"/>
    <property type="molecule type" value="Genomic_DNA"/>
</dbReference>